<dbReference type="CDD" id="cd00130">
    <property type="entry name" value="PAS"/>
    <property type="match status" value="1"/>
</dbReference>
<sequence>MARADRSGRRLVTALRASSAGVPALPLVPAVARWPRAAVLSLLGAVAVGLALVETAWPAAAAHTAPAVLSAASLAIGVLVVRHAMRLDRESAAPWRAFAVLAGLLTLGEAIAAVRGVGVNAVTAGPQDVPLVAAVPFALLGCARLIRSATTGIGARVALDAAVALVALSALAEMVIGAALNRTADSVDDLMARGYPAAGVVLCTVGLVTFAGVGQARRAAAGWLVACFASVAVVTVSGAIAVVRPSIVADVVSGTAWLAMLGFGTLAIAADPGRSTDPDEPPEVPLLGVVVSYCAAFGVVLVLLVGRIGGRSILPVEAGAAAVLLLLTFARTLVWAADGARLTRQVLRTEAYFRTLVHSAADVTIVLDHRGRITWDSTAGQHPHGWSARDLEGRQLVEFVHGEDRAELAAVLTTGADPGQGRGRVLRLRGKDGSWRSYETVRVLASGDLQRPDATAPELGSGLVVYLRNVDERRHSELELERMAYTDYLTGLPNRARLMAALAGARSRAAEGEASCLLLLDLDGFKAVNDIAGHEAGDLLLTEVADRLRASVRDRDLVGRLGGDEFAVVVRADLDEATALGERIIAELAGVHRSVPTPGADPDLVFDVSCSIGVTELAPADEVPATIRHADLALRAAKAAGKGRVRRHGETADSATVRRTRLARDLPDALSRGQLRLVYQPVVGVAERRVLGVEALVRWDHPALGEVSPEEFVPLAEDDGLIVPLQRWVLDQATAKLAGLVRAGRDLRLGVNISVRHLQSGSLVPDVAAALARAGLPPQRLMLEVTESLFIGQPDRADGDLQTLHDMGCVISLDDFGRGYSTFAYLARLPVDVLKMDREFLAGIAEDARSAALVHSVIELGQRLSIDVVAEGVETPEQLAALRDLGCRYLQGFLLGRPTAPAELPAVIDAFDPRSLDVVAGQAAVTVSGTA</sequence>
<evidence type="ECO:0000259" key="4">
    <source>
        <dbReference type="PROSITE" id="PS50887"/>
    </source>
</evidence>
<evidence type="ECO:0000259" key="2">
    <source>
        <dbReference type="PROSITE" id="PS50112"/>
    </source>
</evidence>
<keyword evidence="1" id="KW-0812">Transmembrane</keyword>
<dbReference type="Gene3D" id="3.30.70.270">
    <property type="match status" value="1"/>
</dbReference>
<evidence type="ECO:0000313" key="6">
    <source>
        <dbReference type="Proteomes" id="UP000029713"/>
    </source>
</evidence>
<dbReference type="Proteomes" id="UP000029713">
    <property type="component" value="Unassembled WGS sequence"/>
</dbReference>
<dbReference type="Gene3D" id="3.30.450.20">
    <property type="entry name" value="PAS domain"/>
    <property type="match status" value="1"/>
</dbReference>
<dbReference type="InterPro" id="IPR001633">
    <property type="entry name" value="EAL_dom"/>
</dbReference>
<dbReference type="SUPFAM" id="SSF141868">
    <property type="entry name" value="EAL domain-like"/>
    <property type="match status" value="1"/>
</dbReference>
<dbReference type="SMART" id="SM00091">
    <property type="entry name" value="PAS"/>
    <property type="match status" value="1"/>
</dbReference>
<organism evidence="5 6">
    <name type="scientific">Modestobacter caceresii</name>
    <dbReference type="NCBI Taxonomy" id="1522368"/>
    <lineage>
        <taxon>Bacteria</taxon>
        <taxon>Bacillati</taxon>
        <taxon>Actinomycetota</taxon>
        <taxon>Actinomycetes</taxon>
        <taxon>Geodermatophilales</taxon>
        <taxon>Geodermatophilaceae</taxon>
        <taxon>Modestobacter</taxon>
    </lineage>
</organism>
<dbReference type="CDD" id="cd01948">
    <property type="entry name" value="EAL"/>
    <property type="match status" value="1"/>
</dbReference>
<dbReference type="Pfam" id="PF00990">
    <property type="entry name" value="GGDEF"/>
    <property type="match status" value="1"/>
</dbReference>
<dbReference type="SMART" id="SM00267">
    <property type="entry name" value="GGDEF"/>
    <property type="match status" value="1"/>
</dbReference>
<dbReference type="STRING" id="1522368.IN07_21710"/>
<dbReference type="SMART" id="SM00052">
    <property type="entry name" value="EAL"/>
    <property type="match status" value="1"/>
</dbReference>
<dbReference type="NCBIfam" id="TIGR00254">
    <property type="entry name" value="GGDEF"/>
    <property type="match status" value="1"/>
</dbReference>
<evidence type="ECO:0000313" key="5">
    <source>
        <dbReference type="EMBL" id="KGH44606.1"/>
    </source>
</evidence>
<reference evidence="5 6" key="1">
    <citation type="submission" date="2014-07" db="EMBL/GenBank/DDBJ databases">
        <title>Biosystematic studies on Modestobacter strains isolated from extreme hyper-arid desert soil and from historic building.</title>
        <authorList>
            <person name="Bukarasam K."/>
            <person name="Bull A."/>
            <person name="Girard G."/>
            <person name="van Wezel G."/>
            <person name="Goodfellow M."/>
        </authorList>
    </citation>
    <scope>NUCLEOTIDE SEQUENCE [LARGE SCALE GENOMIC DNA]</scope>
    <source>
        <strain evidence="5 6">KNN45-2b</strain>
    </source>
</reference>
<feature type="transmembrane region" description="Helical" evidence="1">
    <location>
        <begin position="318"/>
        <end position="337"/>
    </location>
</feature>
<dbReference type="EMBL" id="JPMX01000118">
    <property type="protein sequence ID" value="KGH44606.1"/>
    <property type="molecule type" value="Genomic_DNA"/>
</dbReference>
<dbReference type="PROSITE" id="PS50887">
    <property type="entry name" value="GGDEF"/>
    <property type="match status" value="1"/>
</dbReference>
<name>A0A098Y4F7_9ACTN</name>
<dbReference type="GO" id="GO:0006355">
    <property type="term" value="P:regulation of DNA-templated transcription"/>
    <property type="evidence" value="ECO:0007669"/>
    <property type="project" value="InterPro"/>
</dbReference>
<accession>A0A098Y4F7</accession>
<keyword evidence="6" id="KW-1185">Reference proteome</keyword>
<keyword evidence="1" id="KW-1133">Transmembrane helix</keyword>
<evidence type="ECO:0000256" key="1">
    <source>
        <dbReference type="SAM" id="Phobius"/>
    </source>
</evidence>
<dbReference type="InterPro" id="IPR029787">
    <property type="entry name" value="Nucleotide_cyclase"/>
</dbReference>
<feature type="transmembrane region" description="Helical" evidence="1">
    <location>
        <begin position="220"/>
        <end position="243"/>
    </location>
</feature>
<dbReference type="Pfam" id="PF00989">
    <property type="entry name" value="PAS"/>
    <property type="match status" value="1"/>
</dbReference>
<dbReference type="InterPro" id="IPR000014">
    <property type="entry name" value="PAS"/>
</dbReference>
<dbReference type="Pfam" id="PF00563">
    <property type="entry name" value="EAL"/>
    <property type="match status" value="1"/>
</dbReference>
<feature type="transmembrane region" description="Helical" evidence="1">
    <location>
        <begin position="158"/>
        <end position="180"/>
    </location>
</feature>
<dbReference type="SUPFAM" id="SSF55785">
    <property type="entry name" value="PYP-like sensor domain (PAS domain)"/>
    <property type="match status" value="1"/>
</dbReference>
<feature type="transmembrane region" description="Helical" evidence="1">
    <location>
        <begin position="65"/>
        <end position="85"/>
    </location>
</feature>
<dbReference type="AlphaFoldDB" id="A0A098Y4F7"/>
<feature type="transmembrane region" description="Helical" evidence="1">
    <location>
        <begin position="129"/>
        <end position="146"/>
    </location>
</feature>
<keyword evidence="1" id="KW-0472">Membrane</keyword>
<proteinExistence type="predicted"/>
<comment type="caution">
    <text evidence="5">The sequence shown here is derived from an EMBL/GenBank/DDBJ whole genome shotgun (WGS) entry which is preliminary data.</text>
</comment>
<feature type="domain" description="EAL" evidence="3">
    <location>
        <begin position="659"/>
        <end position="912"/>
    </location>
</feature>
<dbReference type="InterPro" id="IPR035965">
    <property type="entry name" value="PAS-like_dom_sf"/>
</dbReference>
<evidence type="ECO:0008006" key="7">
    <source>
        <dbReference type="Google" id="ProtNLM"/>
    </source>
</evidence>
<dbReference type="NCBIfam" id="TIGR00229">
    <property type="entry name" value="sensory_box"/>
    <property type="match status" value="1"/>
</dbReference>
<gene>
    <name evidence="5" type="ORF">IN07_21710</name>
</gene>
<protein>
    <recommendedName>
        <fullName evidence="7">Diguanylate cyclase</fullName>
    </recommendedName>
</protein>
<feature type="transmembrane region" description="Helical" evidence="1">
    <location>
        <begin position="192"/>
        <end position="213"/>
    </location>
</feature>
<dbReference type="PANTHER" id="PTHR44757:SF2">
    <property type="entry name" value="BIOFILM ARCHITECTURE MAINTENANCE PROTEIN MBAA"/>
    <property type="match status" value="1"/>
</dbReference>
<dbReference type="PANTHER" id="PTHR44757">
    <property type="entry name" value="DIGUANYLATE CYCLASE DGCP"/>
    <property type="match status" value="1"/>
</dbReference>
<dbReference type="InterPro" id="IPR043128">
    <property type="entry name" value="Rev_trsase/Diguanyl_cyclase"/>
</dbReference>
<dbReference type="Gene3D" id="3.20.20.450">
    <property type="entry name" value="EAL domain"/>
    <property type="match status" value="1"/>
</dbReference>
<feature type="domain" description="GGDEF" evidence="4">
    <location>
        <begin position="513"/>
        <end position="650"/>
    </location>
</feature>
<feature type="transmembrane region" description="Helical" evidence="1">
    <location>
        <begin position="97"/>
        <end position="117"/>
    </location>
</feature>
<dbReference type="SUPFAM" id="SSF55073">
    <property type="entry name" value="Nucleotide cyclase"/>
    <property type="match status" value="1"/>
</dbReference>
<dbReference type="InterPro" id="IPR013767">
    <property type="entry name" value="PAS_fold"/>
</dbReference>
<dbReference type="InterPro" id="IPR000160">
    <property type="entry name" value="GGDEF_dom"/>
</dbReference>
<feature type="transmembrane region" description="Helical" evidence="1">
    <location>
        <begin position="284"/>
        <end position="306"/>
    </location>
</feature>
<dbReference type="CDD" id="cd01949">
    <property type="entry name" value="GGDEF"/>
    <property type="match status" value="1"/>
</dbReference>
<dbReference type="PROSITE" id="PS50112">
    <property type="entry name" value="PAS"/>
    <property type="match status" value="1"/>
</dbReference>
<dbReference type="PROSITE" id="PS50883">
    <property type="entry name" value="EAL"/>
    <property type="match status" value="1"/>
</dbReference>
<dbReference type="InterPro" id="IPR035919">
    <property type="entry name" value="EAL_sf"/>
</dbReference>
<feature type="domain" description="PAS" evidence="2">
    <location>
        <begin position="349"/>
        <end position="419"/>
    </location>
</feature>
<dbReference type="InterPro" id="IPR052155">
    <property type="entry name" value="Biofilm_reg_signaling"/>
</dbReference>
<feature type="transmembrane region" description="Helical" evidence="1">
    <location>
        <begin position="37"/>
        <end position="59"/>
    </location>
</feature>
<evidence type="ECO:0000259" key="3">
    <source>
        <dbReference type="PROSITE" id="PS50883"/>
    </source>
</evidence>